<protein>
    <submittedName>
        <fullName evidence="1">Bacillithiol system redox-active protein YtxJ</fullName>
    </submittedName>
</protein>
<reference evidence="1 2" key="1">
    <citation type="submission" date="2023-11" db="EMBL/GenBank/DDBJ databases">
        <title>Bacillus jintuensis, isolated from a mudflat on the Beibu Gulf coast.</title>
        <authorList>
            <person name="Li M."/>
        </authorList>
    </citation>
    <scope>NUCLEOTIDE SEQUENCE [LARGE SCALE GENOMIC DNA]</scope>
    <source>
        <strain evidence="1 2">31A1R</strain>
    </source>
</reference>
<sequence length="110" mass="12779">MKKIDSVEEFEALIENEKNVLLVKHSLTCPISHAAFEEYESFVEENAEFNNYYLAVQDSRPLSNYIAEKFQIKHESPQALLFSNGEVVWHASHWKITYSSLTKALEELNQ</sequence>
<dbReference type="NCBIfam" id="TIGR04019">
    <property type="entry name" value="B_thiol_YtxJ"/>
    <property type="match status" value="1"/>
</dbReference>
<dbReference type="RefSeq" id="WP_322446850.1">
    <property type="nucleotide sequence ID" value="NZ_JAXOFX010000007.1"/>
</dbReference>
<accession>A0ABU5IZG1</accession>
<name>A0ABU5IZG1_9BACI</name>
<dbReference type="InterPro" id="IPR022551">
    <property type="entry name" value="BrxC"/>
</dbReference>
<keyword evidence="2" id="KW-1185">Reference proteome</keyword>
<comment type="caution">
    <text evidence="1">The sequence shown here is derived from an EMBL/GenBank/DDBJ whole genome shotgun (WGS) entry which is preliminary data.</text>
</comment>
<gene>
    <name evidence="1" type="primary">ytxJ</name>
    <name evidence="1" type="ORF">SM124_12390</name>
</gene>
<dbReference type="EMBL" id="JAXOFX010000007">
    <property type="protein sequence ID" value="MDZ5472550.1"/>
    <property type="molecule type" value="Genomic_DNA"/>
</dbReference>
<dbReference type="SUPFAM" id="SSF52833">
    <property type="entry name" value="Thioredoxin-like"/>
    <property type="match status" value="1"/>
</dbReference>
<evidence type="ECO:0000313" key="2">
    <source>
        <dbReference type="Proteomes" id="UP001290455"/>
    </source>
</evidence>
<dbReference type="InterPro" id="IPR036249">
    <property type="entry name" value="Thioredoxin-like_sf"/>
</dbReference>
<dbReference type="Pfam" id="PF11009">
    <property type="entry name" value="BrxC"/>
    <property type="match status" value="1"/>
</dbReference>
<proteinExistence type="predicted"/>
<evidence type="ECO:0000313" key="1">
    <source>
        <dbReference type="EMBL" id="MDZ5472550.1"/>
    </source>
</evidence>
<dbReference type="Proteomes" id="UP001290455">
    <property type="component" value="Unassembled WGS sequence"/>
</dbReference>
<organism evidence="1 2">
    <name type="scientific">Robertmurraya mangrovi</name>
    <dbReference type="NCBI Taxonomy" id="3098077"/>
    <lineage>
        <taxon>Bacteria</taxon>
        <taxon>Bacillati</taxon>
        <taxon>Bacillota</taxon>
        <taxon>Bacilli</taxon>
        <taxon>Bacillales</taxon>
        <taxon>Bacillaceae</taxon>
        <taxon>Robertmurraya</taxon>
    </lineage>
</organism>
<dbReference type="Gene3D" id="3.40.30.10">
    <property type="entry name" value="Glutaredoxin"/>
    <property type="match status" value="1"/>
</dbReference>